<evidence type="ECO:0000256" key="3">
    <source>
        <dbReference type="ARBA" id="ARBA00022692"/>
    </source>
</evidence>
<dbReference type="FunFam" id="3.40.50.300:FF:000933">
    <property type="entry name" value="ABC transporter A family member 7"/>
    <property type="match status" value="1"/>
</dbReference>
<dbReference type="PROSITE" id="PS50893">
    <property type="entry name" value="ABC_TRANSPORTER_2"/>
    <property type="match status" value="1"/>
</dbReference>
<evidence type="ECO:0000256" key="4">
    <source>
        <dbReference type="ARBA" id="ARBA00022741"/>
    </source>
</evidence>
<keyword evidence="4" id="KW-0547">Nucleotide-binding</keyword>
<dbReference type="OMA" id="RTIWSLF"/>
<feature type="compositionally biased region" description="Basic and acidic residues" evidence="8">
    <location>
        <begin position="547"/>
        <end position="563"/>
    </location>
</feature>
<evidence type="ECO:0000256" key="7">
    <source>
        <dbReference type="ARBA" id="ARBA00023136"/>
    </source>
</evidence>
<dbReference type="Gramene" id="EME31600">
    <property type="protein sequence ID" value="EME31600"/>
    <property type="gene ID" value="Gasu_12700"/>
</dbReference>
<feature type="transmembrane region" description="Helical" evidence="9">
    <location>
        <begin position="33"/>
        <end position="53"/>
    </location>
</feature>
<dbReference type="SMART" id="SM00382">
    <property type="entry name" value="AAA"/>
    <property type="match status" value="1"/>
</dbReference>
<dbReference type="Proteomes" id="UP000030680">
    <property type="component" value="Unassembled WGS sequence"/>
</dbReference>
<comment type="subcellular location">
    <subcellularLocation>
        <location evidence="1">Membrane</location>
        <topology evidence="1">Multi-pass membrane protein</topology>
    </subcellularLocation>
</comment>
<evidence type="ECO:0000259" key="10">
    <source>
        <dbReference type="PROSITE" id="PS50893"/>
    </source>
</evidence>
<feature type="transmembrane region" description="Helical" evidence="9">
    <location>
        <begin position="246"/>
        <end position="267"/>
    </location>
</feature>
<dbReference type="KEGG" id="gsl:Gasu_12700"/>
<dbReference type="AlphaFoldDB" id="M2X541"/>
<dbReference type="PROSITE" id="PS00211">
    <property type="entry name" value="ABC_TRANSPORTER_1"/>
    <property type="match status" value="1"/>
</dbReference>
<dbReference type="Gene3D" id="3.40.50.300">
    <property type="entry name" value="P-loop containing nucleotide triphosphate hydrolases"/>
    <property type="match status" value="1"/>
</dbReference>
<dbReference type="OrthoDB" id="10255969at2759"/>
<keyword evidence="6 9" id="KW-1133">Transmembrane helix</keyword>
<dbReference type="GO" id="GO:0005319">
    <property type="term" value="F:lipid transporter activity"/>
    <property type="evidence" value="ECO:0007669"/>
    <property type="project" value="TreeGrafter"/>
</dbReference>
<evidence type="ECO:0000256" key="1">
    <source>
        <dbReference type="ARBA" id="ARBA00004141"/>
    </source>
</evidence>
<name>M2X541_GALSU</name>
<keyword evidence="5 11" id="KW-0067">ATP-binding</keyword>
<evidence type="ECO:0000256" key="9">
    <source>
        <dbReference type="SAM" id="Phobius"/>
    </source>
</evidence>
<dbReference type="GeneID" id="17090234"/>
<dbReference type="GO" id="GO:0140359">
    <property type="term" value="F:ABC-type transporter activity"/>
    <property type="evidence" value="ECO:0007669"/>
    <property type="project" value="InterPro"/>
</dbReference>
<feature type="transmembrane region" description="Helical" evidence="9">
    <location>
        <begin position="288"/>
        <end position="314"/>
    </location>
</feature>
<evidence type="ECO:0000256" key="6">
    <source>
        <dbReference type="ARBA" id="ARBA00022989"/>
    </source>
</evidence>
<keyword evidence="7 9" id="KW-0472">Membrane</keyword>
<feature type="domain" description="ABC transporter" evidence="10">
    <location>
        <begin position="594"/>
        <end position="847"/>
    </location>
</feature>
<dbReference type="Pfam" id="PF00005">
    <property type="entry name" value="ABC_tran"/>
    <property type="match status" value="1"/>
</dbReference>
<dbReference type="SUPFAM" id="SSF52540">
    <property type="entry name" value="P-loop containing nucleoside triphosphate hydrolases"/>
    <property type="match status" value="1"/>
</dbReference>
<dbReference type="PANTHER" id="PTHR19229:SF205">
    <property type="entry name" value="ABC TRANSPORTER A FAMILY MEMBER 1-RELATED"/>
    <property type="match status" value="1"/>
</dbReference>
<dbReference type="EMBL" id="KB454491">
    <property type="protein sequence ID" value="EME31600.1"/>
    <property type="molecule type" value="Genomic_DNA"/>
</dbReference>
<reference evidence="12" key="1">
    <citation type="journal article" date="2013" name="Science">
        <title>Gene transfer from bacteria and archaea facilitated evolution of an extremophilic eukaryote.</title>
        <authorList>
            <person name="Schonknecht G."/>
            <person name="Chen W.H."/>
            <person name="Ternes C.M."/>
            <person name="Barbier G.G."/>
            <person name="Shrestha R.P."/>
            <person name="Stanke M."/>
            <person name="Brautigam A."/>
            <person name="Baker B.J."/>
            <person name="Banfield J.F."/>
            <person name="Garavito R.M."/>
            <person name="Carr K."/>
            <person name="Wilkerson C."/>
            <person name="Rensing S.A."/>
            <person name="Gagneul D."/>
            <person name="Dickenson N.E."/>
            <person name="Oesterhelt C."/>
            <person name="Lercher M.J."/>
            <person name="Weber A.P."/>
        </authorList>
    </citation>
    <scope>NUCLEOTIDE SEQUENCE [LARGE SCALE GENOMIC DNA]</scope>
    <source>
        <strain evidence="12">074W</strain>
    </source>
</reference>
<feature type="transmembrane region" description="Helical" evidence="9">
    <location>
        <begin position="357"/>
        <end position="377"/>
    </location>
</feature>
<feature type="transmembrane region" description="Helical" evidence="9">
    <location>
        <begin position="326"/>
        <end position="345"/>
    </location>
</feature>
<dbReference type="InterPro" id="IPR003439">
    <property type="entry name" value="ABC_transporter-like_ATP-bd"/>
</dbReference>
<dbReference type="eggNOG" id="KOG0059">
    <property type="taxonomic scope" value="Eukaryota"/>
</dbReference>
<evidence type="ECO:0000313" key="12">
    <source>
        <dbReference type="Proteomes" id="UP000030680"/>
    </source>
</evidence>
<evidence type="ECO:0000256" key="2">
    <source>
        <dbReference type="ARBA" id="ARBA00014334"/>
    </source>
</evidence>
<feature type="transmembrane region" description="Helical" evidence="9">
    <location>
        <begin position="440"/>
        <end position="458"/>
    </location>
</feature>
<dbReference type="GO" id="GO:0005524">
    <property type="term" value="F:ATP binding"/>
    <property type="evidence" value="ECO:0007669"/>
    <property type="project" value="UniProtKB-KW"/>
</dbReference>
<gene>
    <name evidence="11" type="ORF">Gasu_12700</name>
</gene>
<dbReference type="InterPro" id="IPR013525">
    <property type="entry name" value="ABC2_TM"/>
</dbReference>
<dbReference type="RefSeq" id="XP_005708120.1">
    <property type="nucleotide sequence ID" value="XM_005708063.1"/>
</dbReference>
<protein>
    <recommendedName>
        <fullName evidence="2">Probable ATP-dependent transporter ycf16</fullName>
    </recommendedName>
</protein>
<dbReference type="Pfam" id="PF12698">
    <property type="entry name" value="ABC2_membrane_3"/>
    <property type="match status" value="1"/>
</dbReference>
<keyword evidence="3 9" id="KW-0812">Transmembrane</keyword>
<dbReference type="STRING" id="130081.M2X541"/>
<evidence type="ECO:0000256" key="8">
    <source>
        <dbReference type="SAM" id="MobiDB-lite"/>
    </source>
</evidence>
<accession>M2X541</accession>
<dbReference type="InterPro" id="IPR003593">
    <property type="entry name" value="AAA+_ATPase"/>
</dbReference>
<dbReference type="CDD" id="cd03263">
    <property type="entry name" value="ABC_subfamily_A"/>
    <property type="match status" value="1"/>
</dbReference>
<evidence type="ECO:0000313" key="11">
    <source>
        <dbReference type="EMBL" id="EME31600.1"/>
    </source>
</evidence>
<feature type="transmembrane region" description="Helical" evidence="9">
    <location>
        <begin position="397"/>
        <end position="419"/>
    </location>
</feature>
<dbReference type="InterPro" id="IPR017871">
    <property type="entry name" value="ABC_transporter-like_CS"/>
</dbReference>
<dbReference type="GO" id="GO:0016887">
    <property type="term" value="F:ATP hydrolysis activity"/>
    <property type="evidence" value="ECO:0007669"/>
    <property type="project" value="InterPro"/>
</dbReference>
<evidence type="ECO:0000256" key="5">
    <source>
        <dbReference type="ARBA" id="ARBA00022840"/>
    </source>
</evidence>
<dbReference type="PANTHER" id="PTHR19229">
    <property type="entry name" value="ATP-BINDING CASSETTE TRANSPORTER SUBFAMILY A ABCA"/>
    <property type="match status" value="1"/>
</dbReference>
<feature type="region of interest" description="Disordered" evidence="8">
    <location>
        <begin position="541"/>
        <end position="567"/>
    </location>
</feature>
<keyword evidence="12" id="KW-1185">Reference proteome</keyword>
<dbReference type="GO" id="GO:0016020">
    <property type="term" value="C:membrane"/>
    <property type="evidence" value="ECO:0007669"/>
    <property type="project" value="UniProtKB-SubCell"/>
</dbReference>
<sequence>MWTTFLDRNPFGKLLDRIAVIVSKNFKLSFRNLIAVALQILVPLLFTFFIFAAKLSYTHNSIFKIYVSPDTDPKSHSMQNIPRCIPFRTSHCYTMAYVPSIGIGHNVTSGQTKTLNVSYWIEQLAVENNIPASEIISFANSSDLNEFLYENQNTTQAAFIFEQENLDDIASGNISFIVQYNQTKQCDFPSSSFCYYQEEYLIPNMIRAMNEYLMKNLTGKNVQLNFSRSIFPHPAISGELNAFREYGPFLLFGVYMLNFVFFLGELVNEKELKLRESMKMAGLGQAMYMSTWFVTFFVSMLLTSFLLIAFGAAFQFELYLSTAFGNYFLTFWIFSMALICWAFLFSTFTPKSSQVNYVGFVFFIVGYLIASSSPYVYGTESSGKPYLKSDLFFLRYLFALIPSTMFYKGVYDMATYAISGHGLTWSERSSYTNTFPLTTCWVWMIWTSIVVMVLAVYLDNILPNEFGSRLPWYYPFSKYYWFGGRIAAKRRQHQMQSNLELNSSFAPVEESSAEILSESSKEHMQRGNFSLGPEITVEESQSLGQSSHDRVAEGDRPSSERNLSRVLTGEGEDEDVILEERSIKSGRIRNTAVVVINQLYKEFRTGFRKKFVAVNGLSLAIDEGHLFCLLGHNGAGKSTTFNILTGVLKATCGDALIYSHSVAHEQSEIRRIMGVCPQVCESFFYWKRKIEKFVYGKHDILWKRLTGAEHVNLFATLKDIPHSKRKAEVEYRLNQVGLFEVGTKFASQYSGGMQRRLSVAIALTGDPKIVFLDEPTTGMDPVSRRHAWEMIEAAKAGRVIVLTTHSMEEADVLGDRIGIMSKGRLRCLGTPLHLKNKFGTGYRLVILCKEENVVRKFVTRNIPETEETEMTKTPSNLIVLTFVLPRGISQKLAEFFSSLERQKDALEISDYSISMSSLEEVFLKVASQENVDAIQNTDSQNSLWNRIRRWFRKPLP</sequence>
<organism evidence="11 12">
    <name type="scientific">Galdieria sulphuraria</name>
    <name type="common">Red alga</name>
    <dbReference type="NCBI Taxonomy" id="130081"/>
    <lineage>
        <taxon>Eukaryota</taxon>
        <taxon>Rhodophyta</taxon>
        <taxon>Bangiophyceae</taxon>
        <taxon>Galdieriales</taxon>
        <taxon>Galdieriaceae</taxon>
        <taxon>Galdieria</taxon>
    </lineage>
</organism>
<dbReference type="InterPro" id="IPR027417">
    <property type="entry name" value="P-loop_NTPase"/>
</dbReference>
<proteinExistence type="predicted"/>
<dbReference type="InterPro" id="IPR026082">
    <property type="entry name" value="ABCA"/>
</dbReference>